<dbReference type="PANTHER" id="PTHR23290:SF0">
    <property type="entry name" value="RRNA N6-ADENOSINE-METHYLTRANSFERASE METTL5"/>
    <property type="match status" value="1"/>
</dbReference>
<dbReference type="GO" id="GO:0006596">
    <property type="term" value="P:polyamine biosynthetic process"/>
    <property type="evidence" value="ECO:0007669"/>
    <property type="project" value="TreeGrafter"/>
</dbReference>
<evidence type="ECO:0000313" key="2">
    <source>
        <dbReference type="EMBL" id="SFL76578.1"/>
    </source>
</evidence>
<dbReference type="PANTHER" id="PTHR23290">
    <property type="entry name" value="RRNA N6-ADENOSINE-METHYLTRANSFERASE METTL5"/>
    <property type="match status" value="1"/>
</dbReference>
<name>A0A1I4KCW9_9FIRM</name>
<dbReference type="InterPro" id="IPR029063">
    <property type="entry name" value="SAM-dependent_MTases_sf"/>
</dbReference>
<dbReference type="Proteomes" id="UP000199006">
    <property type="component" value="Unassembled WGS sequence"/>
</dbReference>
<proteinExistence type="predicted"/>
<dbReference type="AlphaFoldDB" id="A0A1I4KCW9"/>
<keyword evidence="3" id="KW-1185">Reference proteome</keyword>
<reference evidence="2 3" key="1">
    <citation type="submission" date="2016-10" db="EMBL/GenBank/DDBJ databases">
        <authorList>
            <person name="de Groot N.N."/>
        </authorList>
    </citation>
    <scope>NUCLEOTIDE SEQUENCE [LARGE SCALE GENOMIC DNA]</scope>
    <source>
        <strain evidence="2 3">ATCC 51327</strain>
    </source>
</reference>
<evidence type="ECO:0000259" key="1">
    <source>
        <dbReference type="Pfam" id="PF01861"/>
    </source>
</evidence>
<protein>
    <recommendedName>
        <fullName evidence="1">N(4)-bis(aminopropyl)spermidine synthase C-terminal domain-containing protein</fullName>
    </recommendedName>
</protein>
<dbReference type="InterPro" id="IPR051720">
    <property type="entry name" value="rRNA_MeTrfase/Polyamine_Synth"/>
</dbReference>
<gene>
    <name evidence="2" type="ORF">SAMN02983006_01973</name>
</gene>
<dbReference type="Gene3D" id="3.40.50.150">
    <property type="entry name" value="Vaccinia Virus protein VP39"/>
    <property type="match status" value="1"/>
</dbReference>
<dbReference type="OrthoDB" id="7593728at2"/>
<dbReference type="EMBL" id="FOTI01000030">
    <property type="protein sequence ID" value="SFL76578.1"/>
    <property type="molecule type" value="Genomic_DNA"/>
</dbReference>
<organism evidence="2 3">
    <name type="scientific">Halanaerobium salsuginis</name>
    <dbReference type="NCBI Taxonomy" id="29563"/>
    <lineage>
        <taxon>Bacteria</taxon>
        <taxon>Bacillati</taxon>
        <taxon>Bacillota</taxon>
        <taxon>Clostridia</taxon>
        <taxon>Halanaerobiales</taxon>
        <taxon>Halanaerobiaceae</taxon>
        <taxon>Halanaerobium</taxon>
    </lineage>
</organism>
<dbReference type="STRING" id="29563.SAMN02983006_01973"/>
<feature type="domain" description="N(4)-bis(aminopropyl)spermidine synthase C-terminal" evidence="1">
    <location>
        <begin position="113"/>
        <end position="308"/>
    </location>
</feature>
<dbReference type="Pfam" id="PF01861">
    <property type="entry name" value="BpsA_C"/>
    <property type="match status" value="1"/>
</dbReference>
<dbReference type="GO" id="GO:0016740">
    <property type="term" value="F:transferase activity"/>
    <property type="evidence" value="ECO:0007669"/>
    <property type="project" value="TreeGrafter"/>
</dbReference>
<evidence type="ECO:0000313" key="3">
    <source>
        <dbReference type="Proteomes" id="UP000199006"/>
    </source>
</evidence>
<dbReference type="SUPFAM" id="SSF53335">
    <property type="entry name" value="S-adenosyl-L-methionine-dependent methyltransferases"/>
    <property type="match status" value="1"/>
</dbReference>
<sequence>MNYLKDVYQNLELREDIKILEDYLKTVYLKQGISNRSLATNLALPIPIVVAIKNEFKKIGFIKQQSGIRLTKLAIEYVEQQLGYHVFENSLVQKIVKNDFSLELDFKFELELLQKIFSQRPAADVTLDQAKATPETSLHRALLAVQNNSLLGKNILCLGDDDLVSICLGMLLKKLSQKVAAKQAKITVLDIDRRILTYITKIADQYQINLTTKEVDLRTKAEVELRHEYDCLFLDPPYTMTGLELFLESGISFLKSAGQQTIFLAMAAKYPEFKLKSQQLFTQLGLVIKEIKPAFNQYEGAEIIAGQSDMIILETTAQSTTLNRKLLLAKSKQKARPIYTGECNIKQRLYQCKTCGQIYLVGSQSKFETITALKKQGCFNCGQHIFDLKRSNLKGDN</sequence>
<dbReference type="RefSeq" id="WP_089862045.1">
    <property type="nucleotide sequence ID" value="NZ_FOTI01000030.1"/>
</dbReference>
<dbReference type="InterPro" id="IPR002723">
    <property type="entry name" value="BpsA_C"/>
</dbReference>
<accession>A0A1I4KCW9</accession>